<name>A0ABM8XP21_9BURK</name>
<organism evidence="1 2">
    <name type="scientific">Cupriavidus respiraculi</name>
    <dbReference type="NCBI Taxonomy" id="195930"/>
    <lineage>
        <taxon>Bacteria</taxon>
        <taxon>Pseudomonadati</taxon>
        <taxon>Pseudomonadota</taxon>
        <taxon>Betaproteobacteria</taxon>
        <taxon>Burkholderiales</taxon>
        <taxon>Burkholderiaceae</taxon>
        <taxon>Cupriavidus</taxon>
    </lineage>
</organism>
<evidence type="ECO:0000313" key="1">
    <source>
        <dbReference type="EMBL" id="CAG9181976.1"/>
    </source>
</evidence>
<comment type="caution">
    <text evidence="1">The sequence shown here is derived from an EMBL/GenBank/DDBJ whole genome shotgun (WGS) entry which is preliminary data.</text>
</comment>
<reference evidence="1 2" key="1">
    <citation type="submission" date="2021-08" db="EMBL/GenBank/DDBJ databases">
        <authorList>
            <person name="Peeters C."/>
        </authorList>
    </citation>
    <scope>NUCLEOTIDE SEQUENCE [LARGE SCALE GENOMIC DNA]</scope>
    <source>
        <strain evidence="1 2">LMG 21510</strain>
    </source>
</reference>
<proteinExistence type="predicted"/>
<gene>
    <name evidence="1" type="ORF">LMG21510_04440</name>
</gene>
<dbReference type="Proteomes" id="UP000721236">
    <property type="component" value="Unassembled WGS sequence"/>
</dbReference>
<keyword evidence="2" id="KW-1185">Reference proteome</keyword>
<evidence type="ECO:0000313" key="2">
    <source>
        <dbReference type="Proteomes" id="UP000721236"/>
    </source>
</evidence>
<accession>A0ABM8XP21</accession>
<protein>
    <submittedName>
        <fullName evidence="1">Uncharacterized protein</fullName>
    </submittedName>
</protein>
<dbReference type="EMBL" id="CAJZAH010000007">
    <property type="protein sequence ID" value="CAG9181976.1"/>
    <property type="molecule type" value="Genomic_DNA"/>
</dbReference>
<sequence length="949" mass="103108">MPVPPASLTPTSLALTKRVYDVGPVDKPRYERAQNLIHLILTNKVPKDEAAPRSLVIRLHEALQKVVDLFKLFVGRHHPDAPDRNTIANCVASLNWRDLAYLHEWLTYNERPLAAMLDRNTTAVAADFTLLRQCVDEEWVARDAQLHTAPYSQDRFQAALREALYKIDGRAQAVCDREAAATDLRSALTELTRHAGGGKGLSDAEKAQYHDTIKATLAEFDKPALRRITDWFDGRDLGNAGPAARELLDIETWLRTYMASPESLRADRLRLNAGFFKQQHRCLQAIAAGIASPDGAPFPTALPKHLLHSLTPAEQDQLHLVIDAYGKAFSPVVRREMPQLVRGLANALVAEHDMLARGAERGELSPSAVGHIHDVVHDAVAAMKAEGYRQGAASVRYVERHLTREGVDHLRAGLASEHPAEKQAAQSKLALLVRHMRLLSELQRVPALGGRADPGNIQFGSETRMAYVGLLASVGPLLGADALRQLGECDLFGSGTDAVEASGQMARAIELCIASSVDANGFTACFKDLVEAGVALTAQAFVTDAAPEDAADSRNVAVYARLADTIGMALEPVLDGLAPDALSALYANLRNPVYDAVTDELTQSAIKLSPKQSIDPKTGAPVTINGPLQGASPSAVGGITGALVATCQCFDALRESVRERCGAQEIAAPVPEDAQLEAAAVVRRAYGIDTERTTDASAAIDGLTFVFIDPDSGRPYRAIVNYGEMTPERVDEMWERQAKTFFDVLDPARREQLHVDVNGQLILFEVDEQMPKDFNRGPYFLDGIEYGSARTDETLAVTLPAFVGKLANRLDNDPQWVLSVSRLASQMTQSAPQTLIERPIGNPVLGMLGPGYFSDRHGTPSAYHITRQGDEALVVATWKKTDFGRFVSTPDENGDPLDTRCAYDILGSHSFIEFSTALVARKDGTGAFSRDVPCTVAMVLAFDPHSRPA</sequence>